<dbReference type="PANTHER" id="PTHR43777:SF1">
    <property type="entry name" value="MOLYBDENUM COFACTOR CYTIDYLYLTRANSFERASE"/>
    <property type="match status" value="1"/>
</dbReference>
<dbReference type="InterPro" id="IPR025877">
    <property type="entry name" value="MobA-like_NTP_Trfase"/>
</dbReference>
<gene>
    <name evidence="3" type="ORF">IAB77_09755</name>
</gene>
<dbReference type="SUPFAM" id="SSF46785">
    <property type="entry name" value="Winged helix' DNA-binding domain"/>
    <property type="match status" value="1"/>
</dbReference>
<organism evidence="3 4">
    <name type="scientific">Candidatus Scatomorpha intestinavium</name>
    <dbReference type="NCBI Taxonomy" id="2840922"/>
    <lineage>
        <taxon>Bacteria</taxon>
        <taxon>Bacillati</taxon>
        <taxon>Bacillota</taxon>
        <taxon>Clostridia</taxon>
        <taxon>Eubacteriales</taxon>
        <taxon>Candidatus Scatomorpha</taxon>
    </lineage>
</organism>
<name>A0A9D0ZFX3_9FIRM</name>
<dbReference type="InterPro" id="IPR036390">
    <property type="entry name" value="WH_DNA-bd_sf"/>
</dbReference>
<dbReference type="CDD" id="cd04182">
    <property type="entry name" value="GT_2_like_f"/>
    <property type="match status" value="1"/>
</dbReference>
<evidence type="ECO:0000259" key="1">
    <source>
        <dbReference type="Pfam" id="PF00126"/>
    </source>
</evidence>
<feature type="domain" description="HTH lysR-type" evidence="1">
    <location>
        <begin position="222"/>
        <end position="276"/>
    </location>
</feature>
<dbReference type="EMBL" id="DVGA01000113">
    <property type="protein sequence ID" value="HIQ79524.1"/>
    <property type="molecule type" value="Genomic_DNA"/>
</dbReference>
<dbReference type="InterPro" id="IPR000847">
    <property type="entry name" value="LysR_HTH_N"/>
</dbReference>
<dbReference type="InterPro" id="IPR029044">
    <property type="entry name" value="Nucleotide-diphossugar_trans"/>
</dbReference>
<dbReference type="Gene3D" id="3.90.550.10">
    <property type="entry name" value="Spore Coat Polysaccharide Biosynthesis Protein SpsA, Chain A"/>
    <property type="match status" value="1"/>
</dbReference>
<keyword evidence="3" id="KW-0808">Transferase</keyword>
<dbReference type="GO" id="GO:0003700">
    <property type="term" value="F:DNA-binding transcription factor activity"/>
    <property type="evidence" value="ECO:0007669"/>
    <property type="project" value="InterPro"/>
</dbReference>
<proteinExistence type="predicted"/>
<dbReference type="Pfam" id="PF00126">
    <property type="entry name" value="HTH_1"/>
    <property type="match status" value="1"/>
</dbReference>
<dbReference type="Proteomes" id="UP000824262">
    <property type="component" value="Unassembled WGS sequence"/>
</dbReference>
<dbReference type="InterPro" id="IPR036388">
    <property type="entry name" value="WH-like_DNA-bd_sf"/>
</dbReference>
<feature type="domain" description="MobA-like NTP transferase" evidence="2">
    <location>
        <begin position="5"/>
        <end position="159"/>
    </location>
</feature>
<reference evidence="3" key="1">
    <citation type="submission" date="2020-10" db="EMBL/GenBank/DDBJ databases">
        <authorList>
            <person name="Gilroy R."/>
        </authorList>
    </citation>
    <scope>NUCLEOTIDE SEQUENCE</scope>
    <source>
        <strain evidence="3">ChiBcolR7-354</strain>
    </source>
</reference>
<sequence length="323" mass="35136">METGAVVVAAGMSSRMGDFKPMLSIGEISVAQRVVATLRQAGAERVVVVTGYNADELERHLSKSGAVFVRNEEYRTTEMFDSALIGLKYIRGKCDRILFTPVDVPLFTAATVRELLDSGAELACPVCGGQRGHPILMSPDVVDRLLRDSGEDGLKGALGRCGVPMTLVDVPDPGILHDADTPEDYRQLLELHNSQLVRPVLQVSVARQLTFLDGRVAMMLQLIGETGSVREACQRIQMSYSSGWNAIRTLENELGFTVVSRTQGGARGGSSSITKEGAELLKRYEGFRRELCAEADRLFERYFAGMFGDGGSAAAAEHFEKEV</sequence>
<evidence type="ECO:0000313" key="3">
    <source>
        <dbReference type="EMBL" id="HIQ79524.1"/>
    </source>
</evidence>
<evidence type="ECO:0000259" key="2">
    <source>
        <dbReference type="Pfam" id="PF12804"/>
    </source>
</evidence>
<dbReference type="AlphaFoldDB" id="A0A9D0ZFX3"/>
<evidence type="ECO:0000313" key="4">
    <source>
        <dbReference type="Proteomes" id="UP000824262"/>
    </source>
</evidence>
<dbReference type="Pfam" id="PF12804">
    <property type="entry name" value="NTP_transf_3"/>
    <property type="match status" value="1"/>
</dbReference>
<dbReference type="GO" id="GO:0016779">
    <property type="term" value="F:nucleotidyltransferase activity"/>
    <property type="evidence" value="ECO:0007669"/>
    <property type="project" value="UniProtKB-ARBA"/>
</dbReference>
<dbReference type="SUPFAM" id="SSF53448">
    <property type="entry name" value="Nucleotide-diphospho-sugar transferases"/>
    <property type="match status" value="1"/>
</dbReference>
<comment type="caution">
    <text evidence="3">The sequence shown here is derived from an EMBL/GenBank/DDBJ whole genome shotgun (WGS) entry which is preliminary data.</text>
</comment>
<dbReference type="PANTHER" id="PTHR43777">
    <property type="entry name" value="MOLYBDENUM COFACTOR CYTIDYLYLTRANSFERASE"/>
    <property type="match status" value="1"/>
</dbReference>
<reference evidence="3" key="2">
    <citation type="journal article" date="2021" name="PeerJ">
        <title>Extensive microbial diversity within the chicken gut microbiome revealed by metagenomics and culture.</title>
        <authorList>
            <person name="Gilroy R."/>
            <person name="Ravi A."/>
            <person name="Getino M."/>
            <person name="Pursley I."/>
            <person name="Horton D.L."/>
            <person name="Alikhan N.F."/>
            <person name="Baker D."/>
            <person name="Gharbi K."/>
            <person name="Hall N."/>
            <person name="Watson M."/>
            <person name="Adriaenssens E.M."/>
            <person name="Foster-Nyarko E."/>
            <person name="Jarju S."/>
            <person name="Secka A."/>
            <person name="Antonio M."/>
            <person name="Oren A."/>
            <person name="Chaudhuri R.R."/>
            <person name="La Ragione R."/>
            <person name="Hildebrand F."/>
            <person name="Pallen M.J."/>
        </authorList>
    </citation>
    <scope>NUCLEOTIDE SEQUENCE</scope>
    <source>
        <strain evidence="3">ChiBcolR7-354</strain>
    </source>
</reference>
<protein>
    <submittedName>
        <fullName evidence="3">NTP transferase domain-containing protein</fullName>
    </submittedName>
</protein>
<accession>A0A9D0ZFX3</accession>
<dbReference type="Gene3D" id="1.10.10.10">
    <property type="entry name" value="Winged helix-like DNA-binding domain superfamily/Winged helix DNA-binding domain"/>
    <property type="match status" value="1"/>
</dbReference>